<evidence type="ECO:0000256" key="2">
    <source>
        <dbReference type="ARBA" id="ARBA00006339"/>
    </source>
</evidence>
<dbReference type="EC" id="2.8.2.-" evidence="9"/>
<dbReference type="AlphaFoldDB" id="A0AAU9VNE0"/>
<evidence type="ECO:0000256" key="3">
    <source>
        <dbReference type="ARBA" id="ARBA00022679"/>
    </source>
</evidence>
<name>A0AAU9VNE0_9CNID</name>
<dbReference type="InterPro" id="IPR018011">
    <property type="entry name" value="Carb_sulfotrans_8-10"/>
</dbReference>
<keyword evidence="6 9" id="KW-0333">Golgi apparatus</keyword>
<protein>
    <recommendedName>
        <fullName evidence="9">Carbohydrate sulfotransferase</fullName>
        <ecNumber evidence="9">2.8.2.-</ecNumber>
    </recommendedName>
</protein>
<keyword evidence="7 9" id="KW-0472">Membrane</keyword>
<organism evidence="10 11">
    <name type="scientific">Pocillopora meandrina</name>
    <dbReference type="NCBI Taxonomy" id="46732"/>
    <lineage>
        <taxon>Eukaryota</taxon>
        <taxon>Metazoa</taxon>
        <taxon>Cnidaria</taxon>
        <taxon>Anthozoa</taxon>
        <taxon>Hexacorallia</taxon>
        <taxon>Scleractinia</taxon>
        <taxon>Astrocoeniina</taxon>
        <taxon>Pocilloporidae</taxon>
        <taxon>Pocillopora</taxon>
    </lineage>
</organism>
<dbReference type="GO" id="GO:0000139">
    <property type="term" value="C:Golgi membrane"/>
    <property type="evidence" value="ECO:0007669"/>
    <property type="project" value="UniProtKB-SubCell"/>
</dbReference>
<evidence type="ECO:0000313" key="11">
    <source>
        <dbReference type="Proteomes" id="UP001159428"/>
    </source>
</evidence>
<evidence type="ECO:0000256" key="1">
    <source>
        <dbReference type="ARBA" id="ARBA00004323"/>
    </source>
</evidence>
<evidence type="ECO:0000313" key="10">
    <source>
        <dbReference type="EMBL" id="CAH3033802.1"/>
    </source>
</evidence>
<proteinExistence type="inferred from homology"/>
<dbReference type="Proteomes" id="UP001159428">
    <property type="component" value="Unassembled WGS sequence"/>
</dbReference>
<keyword evidence="8 9" id="KW-0325">Glycoprotein</keyword>
<dbReference type="EMBL" id="CALNXJ010000002">
    <property type="protein sequence ID" value="CAH3033802.1"/>
    <property type="molecule type" value="Genomic_DNA"/>
</dbReference>
<evidence type="ECO:0000256" key="9">
    <source>
        <dbReference type="RuleBase" id="RU364020"/>
    </source>
</evidence>
<comment type="subcellular location">
    <subcellularLocation>
        <location evidence="1 9">Golgi apparatus membrane</location>
        <topology evidence="1 9">Single-pass type II membrane protein</topology>
    </subcellularLocation>
</comment>
<keyword evidence="4 9" id="KW-0812">Transmembrane</keyword>
<dbReference type="InterPro" id="IPR027417">
    <property type="entry name" value="P-loop_NTPase"/>
</dbReference>
<dbReference type="PANTHER" id="PTHR12137">
    <property type="entry name" value="CARBOHYDRATE SULFOTRANSFERASE"/>
    <property type="match status" value="1"/>
</dbReference>
<evidence type="ECO:0000256" key="6">
    <source>
        <dbReference type="ARBA" id="ARBA00023034"/>
    </source>
</evidence>
<gene>
    <name evidence="10" type="ORF">PMEA_00010305</name>
</gene>
<keyword evidence="5 9" id="KW-1133">Transmembrane helix</keyword>
<dbReference type="GO" id="GO:0016051">
    <property type="term" value="P:carbohydrate biosynthetic process"/>
    <property type="evidence" value="ECO:0007669"/>
    <property type="project" value="InterPro"/>
</dbReference>
<dbReference type="InterPro" id="IPR005331">
    <property type="entry name" value="Sulfotransferase"/>
</dbReference>
<accession>A0AAU9VNE0</accession>
<evidence type="ECO:0000256" key="4">
    <source>
        <dbReference type="ARBA" id="ARBA00022692"/>
    </source>
</evidence>
<comment type="caution">
    <text evidence="10">The sequence shown here is derived from an EMBL/GenBank/DDBJ whole genome shotgun (WGS) entry which is preliminary data.</text>
</comment>
<keyword evidence="3 9" id="KW-0808">Transferase</keyword>
<evidence type="ECO:0000256" key="8">
    <source>
        <dbReference type="ARBA" id="ARBA00023180"/>
    </source>
</evidence>
<comment type="similarity">
    <text evidence="2 9">Belongs to the sulfotransferase 2 family.</text>
</comment>
<sequence length="345" mass="40256">MTEWKYCRFIMVIGSLTVLFLVGRLLELPLKKTIIGPFVIHPGGTTKNKTSNTTLAVNDAFTRAAKTQAARKRHLTHYCRTHSKNPELPDKQRLGQLLVDDDENYIFCSVPKVASTTIKGILLSLRNDSDKIEKFSVHTPSLWQHMSQFNITENSKRLMTHFKFLFVREPFHRLLSAYKDKFWGSNRIYTNGFRRIIVQEFRPQDIETISTTANNVTFNEFLRYILTYPDSFISRDDHWKQYGNLCFPCVIQFDFIGHYEKLDDDATYLLKLAGIDDRVVFPPIHSSRADDDFLKFYSQVPHQLIFRIGEIFKKDFEMFGYSFPGPLKELLTNYTVNTNSDSRET</sequence>
<keyword evidence="11" id="KW-1185">Reference proteome</keyword>
<keyword evidence="9" id="KW-0119">Carbohydrate metabolism</keyword>
<reference evidence="10 11" key="1">
    <citation type="submission" date="2022-05" db="EMBL/GenBank/DDBJ databases">
        <authorList>
            <consortium name="Genoscope - CEA"/>
            <person name="William W."/>
        </authorList>
    </citation>
    <scope>NUCLEOTIDE SEQUENCE [LARGE SCALE GENOMIC DNA]</scope>
</reference>
<evidence type="ECO:0000256" key="5">
    <source>
        <dbReference type="ARBA" id="ARBA00022989"/>
    </source>
</evidence>
<dbReference type="PANTHER" id="PTHR12137:SF54">
    <property type="entry name" value="CARBOHYDRATE SULFOTRANSFERASE"/>
    <property type="match status" value="1"/>
</dbReference>
<dbReference type="GO" id="GO:0008146">
    <property type="term" value="F:sulfotransferase activity"/>
    <property type="evidence" value="ECO:0007669"/>
    <property type="project" value="InterPro"/>
</dbReference>
<evidence type="ECO:0000256" key="7">
    <source>
        <dbReference type="ARBA" id="ARBA00023136"/>
    </source>
</evidence>
<feature type="transmembrane region" description="Helical" evidence="9">
    <location>
        <begin position="6"/>
        <end position="26"/>
    </location>
</feature>
<keyword evidence="9" id="KW-0735">Signal-anchor</keyword>
<dbReference type="Pfam" id="PF03567">
    <property type="entry name" value="Sulfotransfer_2"/>
    <property type="match status" value="1"/>
</dbReference>
<dbReference type="Gene3D" id="3.40.50.300">
    <property type="entry name" value="P-loop containing nucleotide triphosphate hydrolases"/>
    <property type="match status" value="1"/>
</dbReference>